<name>A0A194PVV6_PAPXU</name>
<protein>
    <submittedName>
        <fullName evidence="2">Uncharacterized protein</fullName>
    </submittedName>
</protein>
<reference evidence="2 3" key="1">
    <citation type="journal article" date="2015" name="Nat. Commun.">
        <title>Outbred genome sequencing and CRISPR/Cas9 gene editing in butterflies.</title>
        <authorList>
            <person name="Li X."/>
            <person name="Fan D."/>
            <person name="Zhang W."/>
            <person name="Liu G."/>
            <person name="Zhang L."/>
            <person name="Zhao L."/>
            <person name="Fang X."/>
            <person name="Chen L."/>
            <person name="Dong Y."/>
            <person name="Chen Y."/>
            <person name="Ding Y."/>
            <person name="Zhao R."/>
            <person name="Feng M."/>
            <person name="Zhu Y."/>
            <person name="Feng Y."/>
            <person name="Jiang X."/>
            <person name="Zhu D."/>
            <person name="Xiang H."/>
            <person name="Feng X."/>
            <person name="Li S."/>
            <person name="Wang J."/>
            <person name="Zhang G."/>
            <person name="Kronforst M.R."/>
            <person name="Wang W."/>
        </authorList>
    </citation>
    <scope>NUCLEOTIDE SEQUENCE [LARGE SCALE GENOMIC DNA]</scope>
    <source>
        <strain evidence="2">Ya'a_city_454_Px</strain>
        <tissue evidence="2">Whole body</tissue>
    </source>
</reference>
<sequence length="127" mass="13586">MFVVAARRCAVSAHEGAVSAHEGAVSAHEGAVSRPALHARSAPPHACSTQLTLMHSALRCHRSAKVVSGVAMRHSPIMYWEAGAKCPKCWPSSHAPRPRLSTRYTDIHPSTCSNSHKTLDSPSLSDL</sequence>
<accession>A0A194PVV6</accession>
<evidence type="ECO:0000313" key="3">
    <source>
        <dbReference type="Proteomes" id="UP000053268"/>
    </source>
</evidence>
<organism evidence="2 3">
    <name type="scientific">Papilio xuthus</name>
    <name type="common">Asian swallowtail butterfly</name>
    <dbReference type="NCBI Taxonomy" id="66420"/>
    <lineage>
        <taxon>Eukaryota</taxon>
        <taxon>Metazoa</taxon>
        <taxon>Ecdysozoa</taxon>
        <taxon>Arthropoda</taxon>
        <taxon>Hexapoda</taxon>
        <taxon>Insecta</taxon>
        <taxon>Pterygota</taxon>
        <taxon>Neoptera</taxon>
        <taxon>Endopterygota</taxon>
        <taxon>Lepidoptera</taxon>
        <taxon>Glossata</taxon>
        <taxon>Ditrysia</taxon>
        <taxon>Papilionoidea</taxon>
        <taxon>Papilionidae</taxon>
        <taxon>Papilioninae</taxon>
        <taxon>Papilio</taxon>
    </lineage>
</organism>
<proteinExistence type="predicted"/>
<dbReference type="EMBL" id="KQ459590">
    <property type="protein sequence ID" value="KPI97128.1"/>
    <property type="molecule type" value="Genomic_DNA"/>
</dbReference>
<keyword evidence="3" id="KW-1185">Reference proteome</keyword>
<feature type="compositionally biased region" description="Polar residues" evidence="1">
    <location>
        <begin position="102"/>
        <end position="127"/>
    </location>
</feature>
<feature type="region of interest" description="Disordered" evidence="1">
    <location>
        <begin position="100"/>
        <end position="127"/>
    </location>
</feature>
<evidence type="ECO:0000256" key="1">
    <source>
        <dbReference type="SAM" id="MobiDB-lite"/>
    </source>
</evidence>
<dbReference type="AlphaFoldDB" id="A0A194PVV6"/>
<dbReference type="Proteomes" id="UP000053268">
    <property type="component" value="Unassembled WGS sequence"/>
</dbReference>
<gene>
    <name evidence="2" type="ORF">RR46_09035</name>
</gene>
<evidence type="ECO:0000313" key="2">
    <source>
        <dbReference type="EMBL" id="KPI97128.1"/>
    </source>
</evidence>